<evidence type="ECO:0000313" key="3">
    <source>
        <dbReference type="Proteomes" id="UP000283709"/>
    </source>
</evidence>
<dbReference type="Proteomes" id="UP000283709">
    <property type="component" value="Unassembled WGS sequence"/>
</dbReference>
<organism evidence="2 3">
    <name type="scientific">Paraburkholderia fungorum</name>
    <dbReference type="NCBI Taxonomy" id="134537"/>
    <lineage>
        <taxon>Bacteria</taxon>
        <taxon>Pseudomonadati</taxon>
        <taxon>Pseudomonadota</taxon>
        <taxon>Betaproteobacteria</taxon>
        <taxon>Burkholderiales</taxon>
        <taxon>Burkholderiaceae</taxon>
        <taxon>Paraburkholderia</taxon>
    </lineage>
</organism>
<dbReference type="AlphaFoldDB" id="A0A3R7E0Y2"/>
<comment type="caution">
    <text evidence="2">The sequence shown here is derived from an EMBL/GenBank/DDBJ whole genome shotgun (WGS) entry which is preliminary data.</text>
</comment>
<proteinExistence type="predicted"/>
<dbReference type="Pfam" id="PF04606">
    <property type="entry name" value="Ogr_Delta"/>
    <property type="match status" value="1"/>
</dbReference>
<sequence length="70" mass="8116">MRFTIACPHCTTRGIARATEKESDTAWMIDFQCDNVTCGHTYRTRLQMFPPELPIPKRSRPETIGLQFNE</sequence>
<protein>
    <submittedName>
        <fullName evidence="2">Transcriptional regulator</fullName>
    </submittedName>
</protein>
<feature type="domain" description="Zinc finger Ogr/Delta-type" evidence="1">
    <location>
        <begin position="7"/>
        <end position="48"/>
    </location>
</feature>
<evidence type="ECO:0000259" key="1">
    <source>
        <dbReference type="Pfam" id="PF04606"/>
    </source>
</evidence>
<dbReference type="OrthoDB" id="6895359at2"/>
<accession>A0A3R7E0Y2</accession>
<dbReference type="InterPro" id="IPR007684">
    <property type="entry name" value="Znf_Ogr/Delta"/>
</dbReference>
<name>A0A3R7E0Y2_9BURK</name>
<evidence type="ECO:0000313" key="2">
    <source>
        <dbReference type="EMBL" id="RKF33378.1"/>
    </source>
</evidence>
<gene>
    <name evidence="2" type="ORF">BCY88_09965</name>
</gene>
<dbReference type="EMBL" id="MCAS01000056">
    <property type="protein sequence ID" value="RKF33378.1"/>
    <property type="molecule type" value="Genomic_DNA"/>
</dbReference>
<reference evidence="2 3" key="1">
    <citation type="submission" date="2016-07" db="EMBL/GenBank/DDBJ databases">
        <title>Genome analysis of Burkholderia fungorum ES3-20.</title>
        <authorList>
            <person name="Xu D."/>
            <person name="Yao R."/>
            <person name="Zheng S."/>
        </authorList>
    </citation>
    <scope>NUCLEOTIDE SEQUENCE [LARGE SCALE GENOMIC DNA]</scope>
    <source>
        <strain evidence="2 3">ES3-20</strain>
    </source>
</reference>
<dbReference type="RefSeq" id="WP_120348497.1">
    <property type="nucleotide sequence ID" value="NZ_MCAS01000056.1"/>
</dbReference>